<keyword evidence="2" id="KW-0732">Signal</keyword>
<dbReference type="STRING" id="1851148.SMSP2_01378"/>
<evidence type="ECO:0000256" key="1">
    <source>
        <dbReference type="SAM" id="MobiDB-lite"/>
    </source>
</evidence>
<dbReference type="Proteomes" id="UP000188181">
    <property type="component" value="Chromosome"/>
</dbReference>
<feature type="compositionally biased region" description="Pro residues" evidence="1">
    <location>
        <begin position="2023"/>
        <end position="2036"/>
    </location>
</feature>
<reference evidence="5" key="1">
    <citation type="submission" date="2017-02" db="EMBL/GenBank/DDBJ databases">
        <title>Comparative genomics and description of representatives of a novel lineage of planctomycetes thriving in anoxic sediments.</title>
        <authorList>
            <person name="Spring S."/>
            <person name="Bunk B."/>
            <person name="Sproer C."/>
        </authorList>
    </citation>
    <scope>NUCLEOTIDE SEQUENCE [LARGE SCALE GENOMIC DNA]</scope>
    <source>
        <strain evidence="5">SM-Chi-D1</strain>
    </source>
</reference>
<dbReference type="OrthoDB" id="221077at2"/>
<dbReference type="InterPro" id="IPR036439">
    <property type="entry name" value="Dockerin_dom_sf"/>
</dbReference>
<dbReference type="InterPro" id="IPR013783">
    <property type="entry name" value="Ig-like_fold"/>
</dbReference>
<dbReference type="Pfam" id="PF05345">
    <property type="entry name" value="He_PIG"/>
    <property type="match status" value="4"/>
</dbReference>
<dbReference type="CDD" id="cd00146">
    <property type="entry name" value="PKD"/>
    <property type="match status" value="1"/>
</dbReference>
<dbReference type="InterPro" id="IPR015919">
    <property type="entry name" value="Cadherin-like_sf"/>
</dbReference>
<feature type="chain" id="PRO_5012456330" evidence="2">
    <location>
        <begin position="21"/>
        <end position="2957"/>
    </location>
</feature>
<sequence precursor="true">MKRYALVVVLVFVASLFAYNSPVSLHPDDWSEYTSTTSSYTKSETPEGYLRVTCNTYRGTVRLKCNETFNLQGSTLRYKWRVNNGSVYGATSNGVSGATLSSFSTYHSWAGSIVISNNTWIYTEVVVNDDKTWSYDHSYSGYGQGGIKHSSSTASDDLWDMFADSILHMTIVDTYLNSYYFEIAEAYVIRPGVELQITKPSDGSFYKPGAPVQFTAQVTEGAPPYQFSWDSDIGGNIGTAESFETSDLSLGTHFVTLTCTDDSSETGLAEVNVHVIEPPVIEPIPSLTISNSGSYAGQIPVLAQGELFTQFSLIDGPDGMTIDENTGRVTWPSPVTGGSPFSITVRAENPVGYDEITWQVSVVETPSFATLLWDAVMDGGGLNDGHDAFAAARIDKEGNLVAAGYVDGASGQHDSAYLAKYSPTGSLLWSKTIDVPNQTSKAEFNDRFSDVGIDSENNIVVVGVKSGTFTSYNLGSFHSAWWVQKYSPDGETLLWEKVWHERRESAWQNANSVYIDQNDSIYVTGRSFEGWGMAEGKWVTIKYDKDGNVVLGPISHNWLNSYQLADNPSDVAVDANGDIFVLGYFGVAPITTVNANKNYDMHIRKLNGTDGSTIWSDTYSGATSRGDYGYGMAIDPAGNVLAVGITNKTTSNDAPNYDWVMIKYNNQTGEIMWEQTYESAAGASEACYDAVSDSNGDFYVCGYMRAGSDITQRRIVKLNGLDGTILAEAVWETQYNSNLSRLDIDANLIAAAGTESNGSNNDAYAVLLTVEFAVQITQPQTGETFAHGQPVTLSAEAIGSVEPPYYFTWTSDIDGFLGTGQSIQVGNLTYGEHVITCRLDYGEGQSMQTTVRIEVVATPEITFIDDESIPAAAAYTGPLPEVNESAGTVEWALVGGPEGMTIDASTGVLSWESPLVNVDGYTIQISASNPAGSDQVSFMLYVLETPIIDDFEDQIVEFGFAYASAVFQLTAGTLPVTWQLVTGPAEMQIDPVTGQLSWETANIEGANNITISAANSVASDEMTFTLHVLNPPVLADISDAVTELDKSYSRTLGLQQGTGALSWELLAAPAGMTVAGGVIQWPQPQPKDSVNVVTVEVSNPVGYDQKTYSLTVLEKPLVEDILNMTVHEGSALNLQAALVQGSLPVSWRIVSGPGGISINQASGLIGWPSISGYNNPHTVTIEASNAVGYSRDSFVITVLRPPVIVGMADEDVAQGGSYTSPVPGLYQGSSPITWSLVTGPEGMQINPDSGTVTWTPALYSETSYTVTISAENVVSSDTESWQIRVIQPPVIADISNKEAADNAAFFGPLPSLIQGTEVTYSLEDGPAGMSINTSTGQVSWPSPVGPGTPVTVTIKASNIGGADTESFDIDVIASPVIAETAQQSAQEYTGYTGPAPSLVKGDGPITYSLVSGPEGMIIDPLTGIITWPEPIAGTGLYTVTIKAENPVGYDTASWQLDVPMGYTVTAAADIETGISGTRVNLTGAANWLYKSGGAANVPVVIKVRVQGLMRSVQTVTDGAGQFAAVFNPLFNEAGLYELCGTHPQDGGFETQDSFSLYGLVTQADTTYYSFKPGEPVQGQFSITNPADLPLTGIEIEVTGLAENLELTLDIPTELNALDSETLEYTLSALDSSVMNSSFDLNITTAEGACADIKYNVKVIPLEYDVRVYPASLEAGMVRGGSHLVQFEVYNVGGASSTSLEVLIPEVPWLTLGSPRVIQPIEPDGVEIVSLQLTPSADLPLGMYSGEVIVYGGGVVKYIPFDFNCVSDAVGDMHITVVDELTYYAEGSPNVAEARISIIDSMTGDLVAADITGQSGITLFESIPEAYYEVIIDQDDHGSYRNVHYVMPGVVNQITAFMPKNLVRYEWSVVETEIEDHYELVLETVFETTVPAPVITIEPAKVDLARMENGELHVDFVITNHGLVSADNAFMRFDQSDRYEVELLSDYYGEIMPETSIVVPAVIRDNQYVDSQKNIVKTAAGDCDSNFRGDVYYRLVCGDDGKWKTVPVMVGFWTCPNNTRPTVPTNPPPRPREPLPVPEDDIQEEPGSGGGGSGKTPISNPNSGTGGGGGAGGGSTPAAPYVTFGMVAGDIAGTACDPCPGKRFDAFVGCAISFLPLDCPLGILKSAYDISSNCTSKGAWSFDCLKNVVGAIVGAVTGCVKSSADLSPLGVGYNIAWCLYDIGTACSDLNKAKFDEGIAKLEKLTGEKYDIAMDDDQVAELLVQQADQLIAMLDAITVIFGDPVWFSGTDVNGYVYSALMNAVADAMGEAGDDGQYISLSERQGLLELQLPAHIDVTHVNAFCDRWNRSLDYWQAGKYTAANLAVTDDTDFIDAEVLNTKSETASAAAQNSIDVGFENLFEGAYYAQQEFVASVNQGSEGVCAKVKVQVKQDAVMTRTAFNATLELDNESDGTIDNVTVTINITDDAGMDSTNLFGIYPPSLSGIDSIDGTASIAAGGHARADWIILPTNEAAPSSDKAFYVGATLTYYIDGQEVSVPIYPDKITVKPEARLYVKYFHQSEVYSDDPFTPETEPAEPYSLGMMIINEGAGPARNVQVTSAAPQIIRREDDKDILIDFEIVDAELNGGRLQDSFTVNIGDIGPSDMSVARWQMISSLQGEFASYKASFDHINGLGDPRLSIIQGVEVHELSRSVRVDSPSDDGIVDFLVNDIPDADSLPDTLYTSTGIIKPVAAILVAQVDSMANETDLEVELSAEAGAGHVYIRLDDPSYEGLVLAQVLRSDGKIINPQYNTWTTDRMVRPLGEPEYRERFLHIFDTDSTGSYTLVYTTIQYPLAISDIILKSDPVATIDLTFDVAVDPATLDWTDLELTRNFGANLIKFPLTISQLSETTFRVSGLAYLTAPAGRYELRVKTEGVKSAEGIAGASVNANIWIRTLEPWDVNFDDIVDFVDFATIADEWMAQGCMAALWCGGADVNRDGNVNIEDVVIVGGYWLEIIE</sequence>
<dbReference type="GO" id="GO:0016020">
    <property type="term" value="C:membrane"/>
    <property type="evidence" value="ECO:0007669"/>
    <property type="project" value="InterPro"/>
</dbReference>
<dbReference type="SUPFAM" id="SSF49313">
    <property type="entry name" value="Cadherin-like"/>
    <property type="match status" value="3"/>
</dbReference>
<feature type="compositionally biased region" description="Gly residues" evidence="1">
    <location>
        <begin position="2063"/>
        <end position="2073"/>
    </location>
</feature>
<feature type="signal peptide" evidence="2">
    <location>
        <begin position="1"/>
        <end position="20"/>
    </location>
</feature>
<accession>A0A1Q2MEE0</accession>
<dbReference type="Gene3D" id="1.10.1330.10">
    <property type="entry name" value="Dockerin domain"/>
    <property type="match status" value="1"/>
</dbReference>
<dbReference type="PROSITE" id="PS51766">
    <property type="entry name" value="DOCKERIN"/>
    <property type="match status" value="1"/>
</dbReference>
<organism evidence="4 5">
    <name type="scientific">Limihaloglobus sulfuriphilus</name>
    <dbReference type="NCBI Taxonomy" id="1851148"/>
    <lineage>
        <taxon>Bacteria</taxon>
        <taxon>Pseudomonadati</taxon>
        <taxon>Planctomycetota</taxon>
        <taxon>Phycisphaerae</taxon>
        <taxon>Sedimentisphaerales</taxon>
        <taxon>Sedimentisphaeraceae</taxon>
        <taxon>Limihaloglobus</taxon>
    </lineage>
</organism>
<evidence type="ECO:0000313" key="4">
    <source>
        <dbReference type="EMBL" id="AQQ71014.1"/>
    </source>
</evidence>
<dbReference type="GO" id="GO:0000272">
    <property type="term" value="P:polysaccharide catabolic process"/>
    <property type="evidence" value="ECO:0007669"/>
    <property type="project" value="InterPro"/>
</dbReference>
<evidence type="ECO:0000259" key="3">
    <source>
        <dbReference type="PROSITE" id="PS51766"/>
    </source>
</evidence>
<dbReference type="KEGG" id="pbas:SMSP2_01378"/>
<feature type="region of interest" description="Disordered" evidence="1">
    <location>
        <begin position="2016"/>
        <end position="2073"/>
    </location>
</feature>
<feature type="domain" description="Dockerin" evidence="3">
    <location>
        <begin position="2893"/>
        <end position="2957"/>
    </location>
</feature>
<dbReference type="Gene3D" id="2.120.10.30">
    <property type="entry name" value="TolB, C-terminal domain"/>
    <property type="match status" value="1"/>
</dbReference>
<proteinExistence type="predicted"/>
<dbReference type="SUPFAM" id="SSF49299">
    <property type="entry name" value="PKD domain"/>
    <property type="match status" value="1"/>
</dbReference>
<dbReference type="InterPro" id="IPR011042">
    <property type="entry name" value="6-blade_b-propeller_TolB-like"/>
</dbReference>
<dbReference type="GO" id="GO:0005509">
    <property type="term" value="F:calcium ion binding"/>
    <property type="evidence" value="ECO:0007669"/>
    <property type="project" value="InterPro"/>
</dbReference>
<dbReference type="Gene3D" id="2.60.40.10">
    <property type="entry name" value="Immunoglobulins"/>
    <property type="match status" value="8"/>
</dbReference>
<dbReference type="InterPro" id="IPR035986">
    <property type="entry name" value="PKD_dom_sf"/>
</dbReference>
<keyword evidence="5" id="KW-1185">Reference proteome</keyword>
<dbReference type="SUPFAM" id="SSF101898">
    <property type="entry name" value="NHL repeat"/>
    <property type="match status" value="1"/>
</dbReference>
<dbReference type="InterPro" id="IPR016134">
    <property type="entry name" value="Dockerin_dom"/>
</dbReference>
<name>A0A1Q2MEE0_9BACT</name>
<evidence type="ECO:0000256" key="2">
    <source>
        <dbReference type="SAM" id="SignalP"/>
    </source>
</evidence>
<dbReference type="EMBL" id="CP019646">
    <property type="protein sequence ID" value="AQQ71014.1"/>
    <property type="molecule type" value="Genomic_DNA"/>
</dbReference>
<gene>
    <name evidence="4" type="ORF">SMSP2_01378</name>
</gene>
<protein>
    <submittedName>
        <fullName evidence="4">Delta-60 repeat domain protein</fullName>
    </submittedName>
</protein>
<evidence type="ECO:0000313" key="5">
    <source>
        <dbReference type="Proteomes" id="UP000188181"/>
    </source>
</evidence>
<dbReference type="RefSeq" id="WP_146683234.1">
    <property type="nucleotide sequence ID" value="NZ_CP019646.1"/>
</dbReference>
<dbReference type="SUPFAM" id="SSF63446">
    <property type="entry name" value="Type I dockerin domain"/>
    <property type="match status" value="1"/>
</dbReference>